<evidence type="ECO:0000313" key="2">
    <source>
        <dbReference type="Proteomes" id="UP000278162"/>
    </source>
</evidence>
<organism evidence="1 2">
    <name type="scientific">Pseudomonas putida</name>
    <name type="common">Arthrobacter siderocapsulatus</name>
    <dbReference type="NCBI Taxonomy" id="303"/>
    <lineage>
        <taxon>Bacteria</taxon>
        <taxon>Pseudomonadati</taxon>
        <taxon>Pseudomonadota</taxon>
        <taxon>Gammaproteobacteria</taxon>
        <taxon>Pseudomonadales</taxon>
        <taxon>Pseudomonadaceae</taxon>
        <taxon>Pseudomonas</taxon>
    </lineage>
</organism>
<dbReference type="AlphaFoldDB" id="A0A3M8SN99"/>
<dbReference type="EMBL" id="RJAI01000074">
    <property type="protein sequence ID" value="RNF82125.1"/>
    <property type="molecule type" value="Genomic_DNA"/>
</dbReference>
<name>A0A3M8SN99_PSEPU</name>
<comment type="caution">
    <text evidence="1">The sequence shown here is derived from an EMBL/GenBank/DDBJ whole genome shotgun (WGS) entry which is preliminary data.</text>
</comment>
<dbReference type="Proteomes" id="UP000278162">
    <property type="component" value="Unassembled WGS sequence"/>
</dbReference>
<accession>A0A3M8SN99</accession>
<evidence type="ECO:0000313" key="1">
    <source>
        <dbReference type="EMBL" id="RNF82125.1"/>
    </source>
</evidence>
<gene>
    <name evidence="1" type="ORF">EFK07_25290</name>
</gene>
<proteinExistence type="predicted"/>
<reference evidence="1 2" key="1">
    <citation type="submission" date="2018-10" db="EMBL/GenBank/DDBJ databases">
        <title>An outbreak of IMP-63 producing strain in France.</title>
        <authorList>
            <person name="Bour M."/>
            <person name="Liapis E."/>
            <person name="Plesiat P."/>
        </authorList>
    </citation>
    <scope>NUCLEOTIDE SEQUENCE [LARGE SCALE GENOMIC DNA]</scope>
    <source>
        <strain evidence="1 2">12917</strain>
    </source>
</reference>
<protein>
    <submittedName>
        <fullName evidence="1">Uncharacterized protein</fullName>
    </submittedName>
</protein>
<sequence>MRPFRDTRPLLQGYAISCRSGLVSRWAAKQPQNPTGCFLHPATLYPTAPAPSSAILRRTQFEIVARLNRHGRPLIYPAVSDNSSVRRT</sequence>